<dbReference type="RefSeq" id="XP_062743945.1">
    <property type="nucleotide sequence ID" value="XM_062890021.1"/>
</dbReference>
<feature type="compositionally biased region" description="Basic and acidic residues" evidence="1">
    <location>
        <begin position="269"/>
        <end position="288"/>
    </location>
</feature>
<evidence type="ECO:0008006" key="4">
    <source>
        <dbReference type="Google" id="ProtNLM"/>
    </source>
</evidence>
<dbReference type="InterPro" id="IPR036770">
    <property type="entry name" value="Ankyrin_rpt-contain_sf"/>
</dbReference>
<dbReference type="InterPro" id="IPR052374">
    <property type="entry name" value="SERAC1"/>
</dbReference>
<reference evidence="2 3" key="1">
    <citation type="journal article" date="2023" name="bioRxiv">
        <title>High-quality genome assemblies of four members of thePodospora anserinaspecies complex.</title>
        <authorList>
            <person name="Ament-Velasquez S.L."/>
            <person name="Vogan A.A."/>
            <person name="Wallerman O."/>
            <person name="Hartmann F."/>
            <person name="Gautier V."/>
            <person name="Silar P."/>
            <person name="Giraud T."/>
            <person name="Johannesson H."/>
        </authorList>
    </citation>
    <scope>NUCLEOTIDE SEQUENCE [LARGE SCALE GENOMIC DNA]</scope>
    <source>
        <strain evidence="2 3">CBS 415.72m</strain>
    </source>
</reference>
<dbReference type="SMART" id="SM00248">
    <property type="entry name" value="ANK"/>
    <property type="match status" value="3"/>
</dbReference>
<dbReference type="PANTHER" id="PTHR48182">
    <property type="entry name" value="PROTEIN SERAC1"/>
    <property type="match status" value="1"/>
</dbReference>
<name>A0ABR0GGV4_9PEZI</name>
<feature type="region of interest" description="Disordered" evidence="1">
    <location>
        <begin position="89"/>
        <end position="111"/>
    </location>
</feature>
<feature type="region of interest" description="Disordered" evidence="1">
    <location>
        <begin position="228"/>
        <end position="298"/>
    </location>
</feature>
<gene>
    <name evidence="2" type="ORF">QC762_405715</name>
</gene>
<evidence type="ECO:0000256" key="1">
    <source>
        <dbReference type="SAM" id="MobiDB-lite"/>
    </source>
</evidence>
<dbReference type="Gene3D" id="1.25.40.20">
    <property type="entry name" value="Ankyrin repeat-containing domain"/>
    <property type="match status" value="1"/>
</dbReference>
<keyword evidence="3" id="KW-1185">Reference proteome</keyword>
<dbReference type="InterPro" id="IPR002110">
    <property type="entry name" value="Ankyrin_rpt"/>
</dbReference>
<comment type="caution">
    <text evidence="2">The sequence shown here is derived from an EMBL/GenBank/DDBJ whole genome shotgun (WGS) entry which is preliminary data.</text>
</comment>
<feature type="region of interest" description="Disordered" evidence="1">
    <location>
        <begin position="54"/>
        <end position="74"/>
    </location>
</feature>
<dbReference type="Proteomes" id="UP001323405">
    <property type="component" value="Unassembled WGS sequence"/>
</dbReference>
<feature type="compositionally biased region" description="Low complexity" evidence="1">
    <location>
        <begin position="125"/>
        <end position="137"/>
    </location>
</feature>
<dbReference type="EMBL" id="JAFFHA010000006">
    <property type="protein sequence ID" value="KAK4654970.1"/>
    <property type="molecule type" value="Genomic_DNA"/>
</dbReference>
<feature type="region of interest" description="Disordered" evidence="1">
    <location>
        <begin position="125"/>
        <end position="160"/>
    </location>
</feature>
<dbReference type="GeneID" id="87909928"/>
<sequence>MHDVTITRLPQFIATPNTDSTFHLEITLIYDFSPPVVDGIWALKFNMASSLPPDSLSTANPETTHHPSSPHAEVVPATPSVALTAVDDDTEFPNLTQDSRVDTGESGSGRRTILLSGWNRLTRRPSVAAASVPRPSSILQHEESSPTPSRRGEIQPGGDFEEKTAVEVETGTIGGGNQVDEPPASSQATYTLALYPEGIRPRTSVDIIAVHDFDETPEDAWVMPVERLLSPGRPDGERDRTASPGPQRIKLIDKKGKGPELLNPSDGNPKLDAKLRPPGKDFKGRGRSLEPSMRSSSEFDIRGRPRAVNWIRDFIPNDITDSRVLSFSYSSPTFVKKTGSWAEYVENAAKTLLERIVGSRQLFFQRGVPIVFIGSGFGGIVIQKAIALATKQNDTASLSLDDIFQVIFLDTPFPEPDEPQTPDRFKSWFPKNTNVRMSRILLEIETRDKESELVEDVWNEYQGSQKELARGLETTWLYSQARVQQGDSDNMSLCKDEDEYRASIKGVTFTSVAIYRHRRLARMGDTQDYIYQTILAKMQSTILYQAIKSRNVELVENILDSKPRLIYKTESGRNPLHIACLMEPPSDTIVTLLINERPDDTTEPDDGGSTPLHHAVFKAWYNEPEEGRERSEYSGVIRYLMRNMQREDLDLHDNEGRSPWDWICEDSTEYYCGCNGSECAATWIRELRENLEPIRGPAITQDYDLPTEPTPPTPDSSQYIASFVAEGTVSEFYHTTNKKTKRVEEQINLKTTSVYDMVYDANKRCARTLESSRRKGKDKDFRCRWILLPANNARAMAICMLSFLPRASRRKMPRY</sequence>
<evidence type="ECO:0000313" key="3">
    <source>
        <dbReference type="Proteomes" id="UP001323405"/>
    </source>
</evidence>
<dbReference type="PANTHER" id="PTHR48182:SF3">
    <property type="entry name" value="DUF676 DOMAIN-CONTAINING PROTEIN"/>
    <property type="match status" value="1"/>
</dbReference>
<evidence type="ECO:0000313" key="2">
    <source>
        <dbReference type="EMBL" id="KAK4654970.1"/>
    </source>
</evidence>
<dbReference type="SUPFAM" id="SSF48403">
    <property type="entry name" value="Ankyrin repeat"/>
    <property type="match status" value="1"/>
</dbReference>
<organism evidence="2 3">
    <name type="scientific">Podospora pseudocomata</name>
    <dbReference type="NCBI Taxonomy" id="2093779"/>
    <lineage>
        <taxon>Eukaryota</taxon>
        <taxon>Fungi</taxon>
        <taxon>Dikarya</taxon>
        <taxon>Ascomycota</taxon>
        <taxon>Pezizomycotina</taxon>
        <taxon>Sordariomycetes</taxon>
        <taxon>Sordariomycetidae</taxon>
        <taxon>Sordariales</taxon>
        <taxon>Podosporaceae</taxon>
        <taxon>Podospora</taxon>
    </lineage>
</organism>
<proteinExistence type="predicted"/>
<accession>A0ABR0GGV4</accession>
<dbReference type="Pfam" id="PF12796">
    <property type="entry name" value="Ank_2"/>
    <property type="match status" value="1"/>
</dbReference>
<protein>
    <recommendedName>
        <fullName evidence="4">Ankyrin repeat protein</fullName>
    </recommendedName>
</protein>